<dbReference type="SUPFAM" id="SSF56042">
    <property type="entry name" value="PurM C-terminal domain-like"/>
    <property type="match status" value="1"/>
</dbReference>
<dbReference type="FunFam" id="3.90.650.10:FF:000004">
    <property type="entry name" value="Selenide, water dikinase"/>
    <property type="match status" value="1"/>
</dbReference>
<dbReference type="Pfam" id="PF00586">
    <property type="entry name" value="AIRS"/>
    <property type="match status" value="1"/>
</dbReference>
<evidence type="ECO:0000256" key="4">
    <source>
        <dbReference type="ARBA" id="ARBA00022840"/>
    </source>
</evidence>
<feature type="domain" description="PurM-like C-terminal" evidence="7">
    <location>
        <begin position="136"/>
        <end position="308"/>
    </location>
</feature>
<gene>
    <name evidence="8" type="ORF">SAMN02745165_00374</name>
</gene>
<evidence type="ECO:0000259" key="6">
    <source>
        <dbReference type="Pfam" id="PF00586"/>
    </source>
</evidence>
<dbReference type="SUPFAM" id="SSF55326">
    <property type="entry name" value="PurM N-terminal domain-like"/>
    <property type="match status" value="1"/>
</dbReference>
<keyword evidence="3" id="KW-0418">Kinase</keyword>
<dbReference type="STRING" id="1122189.SAMN02745165_00374"/>
<dbReference type="PIRSF" id="PIRSF036407">
    <property type="entry name" value="Selenphspht_syn"/>
    <property type="match status" value="1"/>
</dbReference>
<accession>A0A1M6C1L5</accession>
<evidence type="ECO:0000259" key="7">
    <source>
        <dbReference type="Pfam" id="PF02769"/>
    </source>
</evidence>
<dbReference type="EMBL" id="FQZT01000001">
    <property type="protein sequence ID" value="SHI54907.1"/>
    <property type="molecule type" value="Genomic_DNA"/>
</dbReference>
<dbReference type="GO" id="GO:0005524">
    <property type="term" value="F:ATP binding"/>
    <property type="evidence" value="ECO:0007669"/>
    <property type="project" value="UniProtKB-KW"/>
</dbReference>
<dbReference type="Pfam" id="PF02769">
    <property type="entry name" value="AIRS_C"/>
    <property type="match status" value="1"/>
</dbReference>
<dbReference type="InterPro" id="IPR036676">
    <property type="entry name" value="PurM-like_C_sf"/>
</dbReference>
<evidence type="ECO:0000256" key="1">
    <source>
        <dbReference type="ARBA" id="ARBA00022679"/>
    </source>
</evidence>
<reference evidence="8 9" key="1">
    <citation type="submission" date="2016-11" db="EMBL/GenBank/DDBJ databases">
        <authorList>
            <person name="Jaros S."/>
            <person name="Januszkiewicz K."/>
            <person name="Wedrychowicz H."/>
        </authorList>
    </citation>
    <scope>NUCLEOTIDE SEQUENCE [LARGE SCALE GENOMIC DNA]</scope>
    <source>
        <strain evidence="8 9">DSM 5091</strain>
    </source>
</reference>
<keyword evidence="1" id="KW-0808">Transferase</keyword>
<evidence type="ECO:0000256" key="5">
    <source>
        <dbReference type="ARBA" id="ARBA00023266"/>
    </source>
</evidence>
<organism evidence="8 9">
    <name type="scientific">Malonomonas rubra DSM 5091</name>
    <dbReference type="NCBI Taxonomy" id="1122189"/>
    <lineage>
        <taxon>Bacteria</taxon>
        <taxon>Pseudomonadati</taxon>
        <taxon>Thermodesulfobacteriota</taxon>
        <taxon>Desulfuromonadia</taxon>
        <taxon>Desulfuromonadales</taxon>
        <taxon>Geopsychrobacteraceae</taxon>
        <taxon>Malonomonas</taxon>
    </lineage>
</organism>
<dbReference type="InterPro" id="IPR004536">
    <property type="entry name" value="SPS/SelD"/>
</dbReference>
<dbReference type="PANTHER" id="PTHR10256:SF0">
    <property type="entry name" value="INACTIVE SELENIDE, WATER DIKINASE-LIKE PROTEIN-RELATED"/>
    <property type="match status" value="1"/>
</dbReference>
<dbReference type="Gene3D" id="3.90.650.10">
    <property type="entry name" value="PurM-like C-terminal domain"/>
    <property type="match status" value="1"/>
</dbReference>
<dbReference type="OrthoDB" id="9767928at2"/>
<name>A0A1M6C1L5_MALRU</name>
<dbReference type="InterPro" id="IPR016188">
    <property type="entry name" value="PurM-like_N"/>
</dbReference>
<evidence type="ECO:0000313" key="9">
    <source>
        <dbReference type="Proteomes" id="UP000184171"/>
    </source>
</evidence>
<evidence type="ECO:0000256" key="2">
    <source>
        <dbReference type="ARBA" id="ARBA00022741"/>
    </source>
</evidence>
<feature type="domain" description="PurM-like N-terminal" evidence="6">
    <location>
        <begin position="18"/>
        <end position="124"/>
    </location>
</feature>
<dbReference type="Proteomes" id="UP000184171">
    <property type="component" value="Unassembled WGS sequence"/>
</dbReference>
<dbReference type="PANTHER" id="PTHR10256">
    <property type="entry name" value="SELENIDE, WATER DIKINASE"/>
    <property type="match status" value="1"/>
</dbReference>
<keyword evidence="2" id="KW-0547">Nucleotide-binding</keyword>
<keyword evidence="9" id="KW-1185">Reference proteome</keyword>
<evidence type="ECO:0000256" key="3">
    <source>
        <dbReference type="ARBA" id="ARBA00022777"/>
    </source>
</evidence>
<dbReference type="GO" id="GO:0016260">
    <property type="term" value="P:selenocysteine biosynthetic process"/>
    <property type="evidence" value="ECO:0007669"/>
    <property type="project" value="TreeGrafter"/>
</dbReference>
<dbReference type="GO" id="GO:0004756">
    <property type="term" value="F:selenide, water dikinase activity"/>
    <property type="evidence" value="ECO:0007669"/>
    <property type="project" value="TreeGrafter"/>
</dbReference>
<dbReference type="InterPro" id="IPR036921">
    <property type="entry name" value="PurM-like_N_sf"/>
</dbReference>
<dbReference type="NCBIfam" id="TIGR00476">
    <property type="entry name" value="selD"/>
    <property type="match status" value="1"/>
</dbReference>
<dbReference type="AlphaFoldDB" id="A0A1M6C1L5"/>
<keyword evidence="4" id="KW-0067">ATP-binding</keyword>
<keyword evidence="5" id="KW-0711">Selenium</keyword>
<protein>
    <submittedName>
        <fullName evidence="8">Selenophosphate synthase</fullName>
    </submittedName>
</protein>
<dbReference type="GO" id="GO:0005737">
    <property type="term" value="C:cytoplasm"/>
    <property type="evidence" value="ECO:0007669"/>
    <property type="project" value="TreeGrafter"/>
</dbReference>
<evidence type="ECO:0000313" key="8">
    <source>
        <dbReference type="EMBL" id="SHI54907.1"/>
    </source>
</evidence>
<sequence>MPKHNHPDLLSQEIPFADAAIYRLNENQAMVQSVDFFTPVVDDPYKYGQIAASNSLSDVFAVGAKPLTAMNVIGFPLCQLGPDVLLQILQGGAERVQQAGALIVGGHSVEDDEPKYGLSVTGMVDPNKMFSPCNCRVGDRLVLTKPLGTGIIATALKGEVLTEDEVQEAVEGMIMLNNTAAQVMTELGVTACTDITGFGLVGHGLELAEASNVGLQIYPSQLPAYPQAREMAEIGLLPEGAYRNRDYYFERVDGARECNQFALDLLSDPQTSGGLLIAVSKDKLGLLLQRLQAEQVPAFTIGEVVAEHCGRILLAD</sequence>
<dbReference type="InterPro" id="IPR010918">
    <property type="entry name" value="PurM-like_C_dom"/>
</dbReference>
<dbReference type="Gene3D" id="3.30.1330.10">
    <property type="entry name" value="PurM-like, N-terminal domain"/>
    <property type="match status" value="1"/>
</dbReference>
<proteinExistence type="predicted"/>
<dbReference type="CDD" id="cd02195">
    <property type="entry name" value="SelD"/>
    <property type="match status" value="1"/>
</dbReference>